<organism evidence="2 3">
    <name type="scientific">Trametes pubescens</name>
    <name type="common">White-rot fungus</name>
    <dbReference type="NCBI Taxonomy" id="154538"/>
    <lineage>
        <taxon>Eukaryota</taxon>
        <taxon>Fungi</taxon>
        <taxon>Dikarya</taxon>
        <taxon>Basidiomycota</taxon>
        <taxon>Agaricomycotina</taxon>
        <taxon>Agaricomycetes</taxon>
        <taxon>Polyporales</taxon>
        <taxon>Polyporaceae</taxon>
        <taxon>Trametes</taxon>
    </lineage>
</organism>
<evidence type="ECO:0000256" key="1">
    <source>
        <dbReference type="SAM" id="MobiDB-lite"/>
    </source>
</evidence>
<comment type="caution">
    <text evidence="2">The sequence shown here is derived from an EMBL/GenBank/DDBJ whole genome shotgun (WGS) entry which is preliminary data.</text>
</comment>
<sequence>MNLVAPRPPGLGRLVPSSRHAPRSPPPATPGSPSNNRLAVSGSHRLFFGSWAARSRGVFAIVRRFW</sequence>
<dbReference type="EMBL" id="MNAD01000776">
    <property type="protein sequence ID" value="OJT10441.1"/>
    <property type="molecule type" value="Genomic_DNA"/>
</dbReference>
<keyword evidence="3" id="KW-1185">Reference proteome</keyword>
<name>A0A1M2VS68_TRAPU</name>
<evidence type="ECO:0000313" key="3">
    <source>
        <dbReference type="Proteomes" id="UP000184267"/>
    </source>
</evidence>
<evidence type="ECO:0000313" key="2">
    <source>
        <dbReference type="EMBL" id="OJT10441.1"/>
    </source>
</evidence>
<protein>
    <submittedName>
        <fullName evidence="2">Uncharacterized protein</fullName>
    </submittedName>
</protein>
<gene>
    <name evidence="2" type="ORF">TRAPUB_13040</name>
</gene>
<reference evidence="2 3" key="1">
    <citation type="submission" date="2016-10" db="EMBL/GenBank/DDBJ databases">
        <title>Genome sequence of the basidiomycete white-rot fungus Trametes pubescens.</title>
        <authorList>
            <person name="Makela M.R."/>
            <person name="Granchi Z."/>
            <person name="Peng M."/>
            <person name="De Vries R.P."/>
            <person name="Grigoriev I."/>
            <person name="Riley R."/>
            <person name="Hilden K."/>
        </authorList>
    </citation>
    <scope>NUCLEOTIDE SEQUENCE [LARGE SCALE GENOMIC DNA]</scope>
    <source>
        <strain evidence="2 3">FBCC735</strain>
    </source>
</reference>
<dbReference type="AlphaFoldDB" id="A0A1M2VS68"/>
<feature type="region of interest" description="Disordered" evidence="1">
    <location>
        <begin position="1"/>
        <end position="36"/>
    </location>
</feature>
<accession>A0A1M2VS68</accession>
<dbReference type="Proteomes" id="UP000184267">
    <property type="component" value="Unassembled WGS sequence"/>
</dbReference>
<proteinExistence type="predicted"/>